<dbReference type="Gene3D" id="1.20.1740.10">
    <property type="entry name" value="Amino acid/polyamine transporter I"/>
    <property type="match status" value="1"/>
</dbReference>
<feature type="transmembrane region" description="Helical" evidence="6">
    <location>
        <begin position="110"/>
        <end position="129"/>
    </location>
</feature>
<keyword evidence="2" id="KW-1003">Cell membrane</keyword>
<feature type="transmembrane region" description="Helical" evidence="6">
    <location>
        <begin position="306"/>
        <end position="326"/>
    </location>
</feature>
<evidence type="ECO:0000256" key="6">
    <source>
        <dbReference type="SAM" id="Phobius"/>
    </source>
</evidence>
<feature type="transmembrane region" description="Helical" evidence="6">
    <location>
        <begin position="424"/>
        <end position="446"/>
    </location>
</feature>
<dbReference type="RefSeq" id="WP_353711009.1">
    <property type="nucleotide sequence ID" value="NZ_CP159279.1"/>
</dbReference>
<feature type="transmembrane region" description="Helical" evidence="6">
    <location>
        <begin position="385"/>
        <end position="412"/>
    </location>
</feature>
<evidence type="ECO:0000256" key="5">
    <source>
        <dbReference type="ARBA" id="ARBA00023136"/>
    </source>
</evidence>
<organism evidence="7">
    <name type="scientific">Arthrobacter sp. K5</name>
    <dbReference type="NCBI Taxonomy" id="2839623"/>
    <lineage>
        <taxon>Bacteria</taxon>
        <taxon>Bacillati</taxon>
        <taxon>Actinomycetota</taxon>
        <taxon>Actinomycetes</taxon>
        <taxon>Micrococcales</taxon>
        <taxon>Micrococcaceae</taxon>
        <taxon>Arthrobacter</taxon>
    </lineage>
</organism>
<evidence type="ECO:0000256" key="2">
    <source>
        <dbReference type="ARBA" id="ARBA00022475"/>
    </source>
</evidence>
<feature type="transmembrane region" description="Helical" evidence="6">
    <location>
        <begin position="458"/>
        <end position="478"/>
    </location>
</feature>
<accession>A0AAU8ELG6</accession>
<feature type="transmembrane region" description="Helical" evidence="6">
    <location>
        <begin position="172"/>
        <end position="191"/>
    </location>
</feature>
<evidence type="ECO:0000256" key="3">
    <source>
        <dbReference type="ARBA" id="ARBA00022692"/>
    </source>
</evidence>
<feature type="transmembrane region" description="Helical" evidence="6">
    <location>
        <begin position="250"/>
        <end position="270"/>
    </location>
</feature>
<sequence length="498" mass="51113">MSISNSESRTAEANPRKEQSTALRAGSIGVLGILFFVLSAQAPLTGIVGAAPLAAALGNGAGAPGAYLVVGIVIVIFAVGFVAMSRKVQASGAFYAYISAAFGRKTGTGAAWLALLAYSTVQAAMYGLYGAAFSGLLGSAGVAVPWWLLAIATMAGVQVLGSMNIELGARVLAFLVGLEVAILLLFGFTVLLKGGGPEGLNMAASFSPEAIASGAPGVAIMFAVASMFGFESTAIYSAEAKDPHRTVARATYLSVGIIAVFFAFITWMLVSFYGPSHVIDAAGAALESGDATSFVIGPLVELFGPWAGLTAGILLVTSLLAGIIAFHNGINRYLHSLALRGSLPAVLARTNNHRAPASAAWIQTSVAVLLVAPFAVLGMDPVLTLFSWFSGLAVAALLVLYMLCSLAVVAFFRREREPGQLWQTLIAPALASLLLAWVLYLVVSNFTSLIGGSAETAVGLLVAVPVMFVAGVVAEIAVEKRGRASNSAFADEAAATAD</sequence>
<feature type="transmembrane region" description="Helical" evidence="6">
    <location>
        <begin position="211"/>
        <end position="230"/>
    </location>
</feature>
<dbReference type="PANTHER" id="PTHR42770:SF16">
    <property type="entry name" value="AMINO ACID PERMEASE"/>
    <property type="match status" value="1"/>
</dbReference>
<protein>
    <submittedName>
        <fullName evidence="7">APC family permease</fullName>
    </submittedName>
</protein>
<dbReference type="Pfam" id="PF13520">
    <property type="entry name" value="AA_permease_2"/>
    <property type="match status" value="1"/>
</dbReference>
<dbReference type="GO" id="GO:0005886">
    <property type="term" value="C:plasma membrane"/>
    <property type="evidence" value="ECO:0007669"/>
    <property type="project" value="UniProtKB-SubCell"/>
</dbReference>
<feature type="transmembrane region" description="Helical" evidence="6">
    <location>
        <begin position="21"/>
        <end position="44"/>
    </location>
</feature>
<keyword evidence="5 6" id="KW-0472">Membrane</keyword>
<dbReference type="AlphaFoldDB" id="A0AAU8ELG6"/>
<keyword evidence="4 6" id="KW-1133">Transmembrane helix</keyword>
<comment type="subcellular location">
    <subcellularLocation>
        <location evidence="1">Cell membrane</location>
        <topology evidence="1">Multi-pass membrane protein</topology>
    </subcellularLocation>
</comment>
<proteinExistence type="predicted"/>
<feature type="transmembrane region" description="Helical" evidence="6">
    <location>
        <begin position="359"/>
        <end position="379"/>
    </location>
</feature>
<gene>
    <name evidence="7" type="ORF">ABRP34_16380</name>
</gene>
<dbReference type="InterPro" id="IPR002293">
    <property type="entry name" value="AA/rel_permease1"/>
</dbReference>
<name>A0AAU8ELG6_9MICC</name>
<reference evidence="7" key="1">
    <citation type="submission" date="2024-06" db="EMBL/GenBank/DDBJ databases">
        <title>Biodegradation of dimethachlon by Arthrobacter sp. K5: mechanistic insights and ecological implications.</title>
        <authorList>
            <person name="Hu S."/>
            <person name="Lu P."/>
        </authorList>
    </citation>
    <scope>NUCLEOTIDE SEQUENCE</scope>
    <source>
        <strain evidence="7">K5</strain>
    </source>
</reference>
<evidence type="ECO:0000313" key="7">
    <source>
        <dbReference type="EMBL" id="XCH10400.1"/>
    </source>
</evidence>
<dbReference type="PANTHER" id="PTHR42770">
    <property type="entry name" value="AMINO ACID TRANSPORTER-RELATED"/>
    <property type="match status" value="1"/>
</dbReference>
<dbReference type="InterPro" id="IPR050367">
    <property type="entry name" value="APC_superfamily"/>
</dbReference>
<evidence type="ECO:0000256" key="1">
    <source>
        <dbReference type="ARBA" id="ARBA00004651"/>
    </source>
</evidence>
<feature type="transmembrane region" description="Helical" evidence="6">
    <location>
        <begin position="135"/>
        <end position="160"/>
    </location>
</feature>
<keyword evidence="3 6" id="KW-0812">Transmembrane</keyword>
<evidence type="ECO:0000256" key="4">
    <source>
        <dbReference type="ARBA" id="ARBA00022989"/>
    </source>
</evidence>
<feature type="transmembrane region" description="Helical" evidence="6">
    <location>
        <begin position="64"/>
        <end position="84"/>
    </location>
</feature>
<dbReference type="EMBL" id="CP159279">
    <property type="protein sequence ID" value="XCH10400.1"/>
    <property type="molecule type" value="Genomic_DNA"/>
</dbReference>
<dbReference type="GO" id="GO:0022857">
    <property type="term" value="F:transmembrane transporter activity"/>
    <property type="evidence" value="ECO:0007669"/>
    <property type="project" value="InterPro"/>
</dbReference>
<dbReference type="PIRSF" id="PIRSF006060">
    <property type="entry name" value="AA_transporter"/>
    <property type="match status" value="1"/>
</dbReference>